<dbReference type="RefSeq" id="WP_095133771.1">
    <property type="nucleotide sequence ID" value="NZ_NIBG01000008.1"/>
</dbReference>
<keyword evidence="2" id="KW-0808">Transferase</keyword>
<dbReference type="OrthoDB" id="9801697at2"/>
<accession>A0A267MII3</accession>
<dbReference type="Gene3D" id="2.160.10.10">
    <property type="entry name" value="Hexapeptide repeat proteins"/>
    <property type="match status" value="1"/>
</dbReference>
<dbReference type="AlphaFoldDB" id="A0A267MII3"/>
<evidence type="ECO:0000256" key="1">
    <source>
        <dbReference type="ARBA" id="ARBA00007274"/>
    </source>
</evidence>
<sequence>MKKSLRTYNFLRYNFPIYLINLCTSLLPNCVESNIIRGWLMRPFFKRCGKNFQIASGVTINVSRNMEIGNDVYIAHNSWINASGGLKIGDGVVISPMVVVATTKHIYINGKISPKSQTAPIVIGDFSWIASNSVITSGTTIGKGCIVGACSSVTQTVDNYWFVGGVPAKPIKKLHNNDV</sequence>
<organism evidence="3 4">
    <name type="scientific">Anaeromicrobium sediminis</name>
    <dbReference type="NCBI Taxonomy" id="1478221"/>
    <lineage>
        <taxon>Bacteria</taxon>
        <taxon>Bacillati</taxon>
        <taxon>Bacillota</taxon>
        <taxon>Clostridia</taxon>
        <taxon>Peptostreptococcales</taxon>
        <taxon>Thermotaleaceae</taxon>
        <taxon>Anaeromicrobium</taxon>
    </lineage>
</organism>
<dbReference type="InterPro" id="IPR001451">
    <property type="entry name" value="Hexapep"/>
</dbReference>
<dbReference type="InterPro" id="IPR011004">
    <property type="entry name" value="Trimer_LpxA-like_sf"/>
</dbReference>
<comment type="similarity">
    <text evidence="1">Belongs to the transferase hexapeptide repeat family.</text>
</comment>
<comment type="caution">
    <text evidence="3">The sequence shown here is derived from an EMBL/GenBank/DDBJ whole genome shotgun (WGS) entry which is preliminary data.</text>
</comment>
<evidence type="ECO:0000256" key="2">
    <source>
        <dbReference type="ARBA" id="ARBA00022679"/>
    </source>
</evidence>
<dbReference type="CDD" id="cd04647">
    <property type="entry name" value="LbH_MAT_like"/>
    <property type="match status" value="1"/>
</dbReference>
<dbReference type="PANTHER" id="PTHR23416">
    <property type="entry name" value="SIALIC ACID SYNTHASE-RELATED"/>
    <property type="match status" value="1"/>
</dbReference>
<reference evidence="3 4" key="1">
    <citation type="submission" date="2017-06" db="EMBL/GenBank/DDBJ databases">
        <title>Draft genome sequence of anaerobic fermentative bacterium Anaeromicrobium sediminis DY2726D isolated from West Pacific Ocean sediments.</title>
        <authorList>
            <person name="Zeng X."/>
        </authorList>
    </citation>
    <scope>NUCLEOTIDE SEQUENCE [LARGE SCALE GENOMIC DNA]</scope>
    <source>
        <strain evidence="3 4">DY2726D</strain>
    </source>
</reference>
<dbReference type="EMBL" id="NIBG01000008">
    <property type="protein sequence ID" value="PAB59391.1"/>
    <property type="molecule type" value="Genomic_DNA"/>
</dbReference>
<evidence type="ECO:0000313" key="4">
    <source>
        <dbReference type="Proteomes" id="UP000216024"/>
    </source>
</evidence>
<protein>
    <recommendedName>
        <fullName evidence="5">Acetyltransferase</fullName>
    </recommendedName>
</protein>
<dbReference type="InterPro" id="IPR051159">
    <property type="entry name" value="Hexapeptide_acetyltransf"/>
</dbReference>
<dbReference type="PANTHER" id="PTHR23416:SF23">
    <property type="entry name" value="ACETYLTRANSFERASE C18B11.09C-RELATED"/>
    <property type="match status" value="1"/>
</dbReference>
<keyword evidence="4" id="KW-1185">Reference proteome</keyword>
<dbReference type="SUPFAM" id="SSF51161">
    <property type="entry name" value="Trimeric LpxA-like enzymes"/>
    <property type="match status" value="1"/>
</dbReference>
<proteinExistence type="inferred from homology"/>
<name>A0A267MII3_9FIRM</name>
<dbReference type="GO" id="GO:0005829">
    <property type="term" value="C:cytosol"/>
    <property type="evidence" value="ECO:0007669"/>
    <property type="project" value="TreeGrafter"/>
</dbReference>
<dbReference type="Pfam" id="PF00132">
    <property type="entry name" value="Hexapep"/>
    <property type="match status" value="1"/>
</dbReference>
<evidence type="ECO:0008006" key="5">
    <source>
        <dbReference type="Google" id="ProtNLM"/>
    </source>
</evidence>
<dbReference type="Proteomes" id="UP000216024">
    <property type="component" value="Unassembled WGS sequence"/>
</dbReference>
<gene>
    <name evidence="3" type="ORF">CCE28_11065</name>
</gene>
<dbReference type="GO" id="GO:0008374">
    <property type="term" value="F:O-acyltransferase activity"/>
    <property type="evidence" value="ECO:0007669"/>
    <property type="project" value="TreeGrafter"/>
</dbReference>
<evidence type="ECO:0000313" key="3">
    <source>
        <dbReference type="EMBL" id="PAB59391.1"/>
    </source>
</evidence>